<dbReference type="InterPro" id="IPR002000">
    <property type="entry name" value="Lysosome-assoc_membr_glycop"/>
</dbReference>
<gene>
    <name evidence="8" type="ORF">BSL78_08304</name>
</gene>
<dbReference type="GO" id="GO:0005765">
    <property type="term" value="C:lysosomal membrane"/>
    <property type="evidence" value="ECO:0007669"/>
    <property type="project" value="TreeGrafter"/>
</dbReference>
<dbReference type="PANTHER" id="PTHR11506">
    <property type="entry name" value="LYSOSOME-ASSOCIATED MEMBRANE GLYCOPROTEIN"/>
    <property type="match status" value="1"/>
</dbReference>
<dbReference type="GO" id="GO:0072594">
    <property type="term" value="P:establishment of protein localization to organelle"/>
    <property type="evidence" value="ECO:0007669"/>
    <property type="project" value="TreeGrafter"/>
</dbReference>
<evidence type="ECO:0000256" key="3">
    <source>
        <dbReference type="ARBA" id="ARBA00022729"/>
    </source>
</evidence>
<comment type="subcellular location">
    <subcellularLocation>
        <location evidence="1">Cell membrane</location>
        <topology evidence="1">Single-pass type I membrane protein</topology>
    </subcellularLocation>
</comment>
<keyword evidence="4 7" id="KW-1133">Transmembrane helix</keyword>
<keyword evidence="2 7" id="KW-0812">Transmembrane</keyword>
<accession>A0A2G8L3G2</accession>
<dbReference type="GO" id="GO:0005886">
    <property type="term" value="C:plasma membrane"/>
    <property type="evidence" value="ECO:0007669"/>
    <property type="project" value="TreeGrafter"/>
</dbReference>
<sequence length="174" mass="19602">MTNAIVDTNRSQCGIKTSKKEAILTVSWKSPFGGNNSLAQKFSVDGNYYYLSDYSVSLVINVNKDILNASATVEDKDTFRTPFGKSLICDRGTNITYKRTDSQITLRLYDVKLQAFDAGKDFSDDQYECPKKNSQVYLIVVILFGVTVLVALMLAIFVYRRNTEHTREGYGSMQ</sequence>
<dbReference type="Gene3D" id="2.40.160.110">
    <property type="match status" value="1"/>
</dbReference>
<evidence type="ECO:0000256" key="4">
    <source>
        <dbReference type="ARBA" id="ARBA00022989"/>
    </source>
</evidence>
<evidence type="ECO:0000256" key="7">
    <source>
        <dbReference type="SAM" id="Phobius"/>
    </source>
</evidence>
<evidence type="ECO:0000256" key="2">
    <source>
        <dbReference type="ARBA" id="ARBA00022692"/>
    </source>
</evidence>
<evidence type="ECO:0000313" key="9">
    <source>
        <dbReference type="Proteomes" id="UP000230750"/>
    </source>
</evidence>
<organism evidence="8 9">
    <name type="scientific">Stichopus japonicus</name>
    <name type="common">Sea cucumber</name>
    <dbReference type="NCBI Taxonomy" id="307972"/>
    <lineage>
        <taxon>Eukaryota</taxon>
        <taxon>Metazoa</taxon>
        <taxon>Echinodermata</taxon>
        <taxon>Eleutherozoa</taxon>
        <taxon>Echinozoa</taxon>
        <taxon>Holothuroidea</taxon>
        <taxon>Aspidochirotacea</taxon>
        <taxon>Aspidochirotida</taxon>
        <taxon>Stichopodidae</taxon>
        <taxon>Apostichopus</taxon>
    </lineage>
</organism>
<keyword evidence="6" id="KW-0325">Glycoprotein</keyword>
<keyword evidence="5 7" id="KW-0472">Membrane</keyword>
<keyword evidence="3" id="KW-0732">Signal</keyword>
<comment type="caution">
    <text evidence="8">The sequence shown here is derived from an EMBL/GenBank/DDBJ whole genome shotgun (WGS) entry which is preliminary data.</text>
</comment>
<evidence type="ECO:0000256" key="5">
    <source>
        <dbReference type="ARBA" id="ARBA00023136"/>
    </source>
</evidence>
<feature type="transmembrane region" description="Helical" evidence="7">
    <location>
        <begin position="136"/>
        <end position="159"/>
    </location>
</feature>
<dbReference type="AlphaFoldDB" id="A0A2G8L3G2"/>
<protein>
    <recommendedName>
        <fullName evidence="10">Lysosome-associated membrane glycoprotein 1</fullName>
    </recommendedName>
</protein>
<dbReference type="Proteomes" id="UP000230750">
    <property type="component" value="Unassembled WGS sequence"/>
</dbReference>
<keyword evidence="9" id="KW-1185">Reference proteome</keyword>
<dbReference type="GO" id="GO:0031902">
    <property type="term" value="C:late endosome membrane"/>
    <property type="evidence" value="ECO:0007669"/>
    <property type="project" value="TreeGrafter"/>
</dbReference>
<name>A0A2G8L3G2_STIJA</name>
<dbReference type="PANTHER" id="PTHR11506:SF35">
    <property type="entry name" value="LYSOSOME-ASSOCIATED MEMBRANE GLYCOPROTEIN 5"/>
    <property type="match status" value="1"/>
</dbReference>
<evidence type="ECO:0008006" key="10">
    <source>
        <dbReference type="Google" id="ProtNLM"/>
    </source>
</evidence>
<dbReference type="EMBL" id="MRZV01000234">
    <property type="protein sequence ID" value="PIK54782.1"/>
    <property type="molecule type" value="Genomic_DNA"/>
</dbReference>
<evidence type="ECO:0000256" key="6">
    <source>
        <dbReference type="ARBA" id="ARBA00023180"/>
    </source>
</evidence>
<evidence type="ECO:0000256" key="1">
    <source>
        <dbReference type="ARBA" id="ARBA00004251"/>
    </source>
</evidence>
<reference evidence="8 9" key="1">
    <citation type="journal article" date="2017" name="PLoS Biol.">
        <title>The sea cucumber genome provides insights into morphological evolution and visceral regeneration.</title>
        <authorList>
            <person name="Zhang X."/>
            <person name="Sun L."/>
            <person name="Yuan J."/>
            <person name="Sun Y."/>
            <person name="Gao Y."/>
            <person name="Zhang L."/>
            <person name="Li S."/>
            <person name="Dai H."/>
            <person name="Hamel J.F."/>
            <person name="Liu C."/>
            <person name="Yu Y."/>
            <person name="Liu S."/>
            <person name="Lin W."/>
            <person name="Guo K."/>
            <person name="Jin S."/>
            <person name="Xu P."/>
            <person name="Storey K.B."/>
            <person name="Huan P."/>
            <person name="Zhang T."/>
            <person name="Zhou Y."/>
            <person name="Zhang J."/>
            <person name="Lin C."/>
            <person name="Li X."/>
            <person name="Xing L."/>
            <person name="Huo D."/>
            <person name="Sun M."/>
            <person name="Wang L."/>
            <person name="Mercier A."/>
            <person name="Li F."/>
            <person name="Yang H."/>
            <person name="Xiang J."/>
        </authorList>
    </citation>
    <scope>NUCLEOTIDE SEQUENCE [LARGE SCALE GENOMIC DNA]</scope>
    <source>
        <strain evidence="8">Shaxun</strain>
        <tissue evidence="8">Muscle</tissue>
    </source>
</reference>
<evidence type="ECO:0000313" key="8">
    <source>
        <dbReference type="EMBL" id="PIK54782.1"/>
    </source>
</evidence>
<proteinExistence type="predicted"/>